<keyword evidence="3" id="KW-0445">Lipid transport</keyword>
<dbReference type="GO" id="GO:1990745">
    <property type="term" value="C:EARP complex"/>
    <property type="evidence" value="ECO:0007669"/>
    <property type="project" value="TreeGrafter"/>
</dbReference>
<name>A0A7E4VM06_PANRE</name>
<keyword evidence="3" id="KW-0653">Protein transport</keyword>
<dbReference type="GO" id="GO:0015031">
    <property type="term" value="P:protein transport"/>
    <property type="evidence" value="ECO:0007669"/>
    <property type="project" value="UniProtKB-UniRule"/>
</dbReference>
<comment type="function">
    <text evidence="3">Acts as component of the GARP complex that is involved in retrograde transport from early and late endosomes to the trans-Golgi network (TGN).</text>
</comment>
<dbReference type="PANTHER" id="PTHR15954">
    <property type="entry name" value="VACUOLAR PROTEIN SORTING-ASSOCIATED PROTEIN 51 HOMOLOG"/>
    <property type="match status" value="1"/>
</dbReference>
<comment type="subcellular location">
    <subcellularLocation>
        <location evidence="3">Golgi apparatus</location>
        <location evidence="3">trans-Golgi network</location>
    </subcellularLocation>
</comment>
<accession>A0A7E4VM06</accession>
<dbReference type="Proteomes" id="UP000492821">
    <property type="component" value="Unassembled WGS sequence"/>
</dbReference>
<evidence type="ECO:0000313" key="5">
    <source>
        <dbReference type="WBParaSite" id="Pan_g22762.t1"/>
    </source>
</evidence>
<keyword evidence="4" id="KW-1185">Reference proteome</keyword>
<dbReference type="GO" id="GO:0032456">
    <property type="term" value="P:endocytic recycling"/>
    <property type="evidence" value="ECO:0007669"/>
    <property type="project" value="TreeGrafter"/>
</dbReference>
<dbReference type="InterPro" id="IPR014812">
    <property type="entry name" value="Vps51"/>
</dbReference>
<organism evidence="4 5">
    <name type="scientific">Panagrellus redivivus</name>
    <name type="common">Microworm</name>
    <dbReference type="NCBI Taxonomy" id="6233"/>
    <lineage>
        <taxon>Eukaryota</taxon>
        <taxon>Metazoa</taxon>
        <taxon>Ecdysozoa</taxon>
        <taxon>Nematoda</taxon>
        <taxon>Chromadorea</taxon>
        <taxon>Rhabditida</taxon>
        <taxon>Tylenchina</taxon>
        <taxon>Panagrolaimomorpha</taxon>
        <taxon>Panagrolaimoidea</taxon>
        <taxon>Panagrolaimidae</taxon>
        <taxon>Panagrellus</taxon>
    </lineage>
</organism>
<comment type="similarity">
    <text evidence="1 3">Belongs to the VPS51 family.</text>
</comment>
<dbReference type="GO" id="GO:0000938">
    <property type="term" value="C:GARP complex"/>
    <property type="evidence" value="ECO:0007669"/>
    <property type="project" value="UniProtKB-UniRule"/>
</dbReference>
<evidence type="ECO:0000256" key="3">
    <source>
        <dbReference type="RuleBase" id="RU368010"/>
    </source>
</evidence>
<reference evidence="5" key="2">
    <citation type="submission" date="2020-10" db="UniProtKB">
        <authorList>
            <consortium name="WormBaseParasite"/>
        </authorList>
    </citation>
    <scope>IDENTIFICATION</scope>
</reference>
<comment type="subunit">
    <text evidence="3">Component of the Golgi-associated retrograde protein (GARP) complex.</text>
</comment>
<dbReference type="GO" id="GO:0007030">
    <property type="term" value="P:Golgi organization"/>
    <property type="evidence" value="ECO:0007669"/>
    <property type="project" value="UniProtKB-UniRule"/>
</dbReference>
<evidence type="ECO:0000256" key="2">
    <source>
        <dbReference type="ARBA" id="ARBA00016122"/>
    </source>
</evidence>
<protein>
    <recommendedName>
        <fullName evidence="2 3">Vacuolar protein sorting-associated protein 51 homolog</fullName>
    </recommendedName>
</protein>
<reference evidence="4" key="1">
    <citation type="journal article" date="2013" name="Genetics">
        <title>The draft genome and transcriptome of Panagrellus redivivus are shaped by the harsh demands of a free-living lifestyle.</title>
        <authorList>
            <person name="Srinivasan J."/>
            <person name="Dillman A.R."/>
            <person name="Macchietto M.G."/>
            <person name="Heikkinen L."/>
            <person name="Lakso M."/>
            <person name="Fracchia K.M."/>
            <person name="Antoshechkin I."/>
            <person name="Mortazavi A."/>
            <person name="Wong G."/>
            <person name="Sternberg P.W."/>
        </authorList>
    </citation>
    <scope>NUCLEOTIDE SEQUENCE [LARGE SCALE GENOMIC DNA]</scope>
    <source>
        <strain evidence="4">MT8872</strain>
    </source>
</reference>
<dbReference type="GO" id="GO:0048193">
    <property type="term" value="P:Golgi vesicle transport"/>
    <property type="evidence" value="ECO:0007669"/>
    <property type="project" value="TreeGrafter"/>
</dbReference>
<dbReference type="GO" id="GO:0006869">
    <property type="term" value="P:lipid transport"/>
    <property type="evidence" value="ECO:0007669"/>
    <property type="project" value="UniProtKB-UniRule"/>
</dbReference>
<keyword evidence="3" id="KW-0333">Golgi apparatus</keyword>
<keyword evidence="3" id="KW-0813">Transport</keyword>
<evidence type="ECO:0000313" key="4">
    <source>
        <dbReference type="Proteomes" id="UP000492821"/>
    </source>
</evidence>
<dbReference type="GO" id="GO:0005829">
    <property type="term" value="C:cytosol"/>
    <property type="evidence" value="ECO:0007669"/>
    <property type="project" value="GOC"/>
</dbReference>
<dbReference type="GO" id="GO:0007041">
    <property type="term" value="P:lysosomal transport"/>
    <property type="evidence" value="ECO:0007669"/>
    <property type="project" value="TreeGrafter"/>
</dbReference>
<sequence length="122" mass="13946">MMLNWMYDNMSTSSWLIVSSSIYDFVIDFKQESVLAAVIKIGLKSLVEHLRVNVYSRNGLQQMQVDCLFLRGKLWAHVSDEHVLNTLIDDIVSSVVIQCQQPVLLDPKVANEVCELSDKQME</sequence>
<dbReference type="GO" id="GO:0016020">
    <property type="term" value="C:membrane"/>
    <property type="evidence" value="ECO:0007669"/>
    <property type="project" value="TreeGrafter"/>
</dbReference>
<evidence type="ECO:0000256" key="1">
    <source>
        <dbReference type="ARBA" id="ARBA00006080"/>
    </source>
</evidence>
<dbReference type="AlphaFoldDB" id="A0A7E4VM06"/>
<dbReference type="GO" id="GO:0042147">
    <property type="term" value="P:retrograde transport, endosome to Golgi"/>
    <property type="evidence" value="ECO:0007669"/>
    <property type="project" value="UniProtKB-UniRule"/>
</dbReference>
<proteinExistence type="inferred from homology"/>
<dbReference type="WBParaSite" id="Pan_g22762.t1">
    <property type="protein sequence ID" value="Pan_g22762.t1"/>
    <property type="gene ID" value="Pan_g22762"/>
</dbReference>
<dbReference type="PANTHER" id="PTHR15954:SF4">
    <property type="entry name" value="VACUOLAR PROTEIN SORTING-ASSOCIATED PROTEIN 51 HOMOLOG"/>
    <property type="match status" value="1"/>
</dbReference>